<feature type="compositionally biased region" description="Polar residues" evidence="8">
    <location>
        <begin position="203"/>
        <end position="217"/>
    </location>
</feature>
<reference evidence="10 11" key="1">
    <citation type="submission" date="2016-04" db="EMBL/GenBank/DDBJ databases">
        <title>Draft genome of Fonsecaea erecta CBS 125763.</title>
        <authorList>
            <person name="Weiss V.A."/>
            <person name="Vicente V.A."/>
            <person name="Raittz R.T."/>
            <person name="Moreno L.F."/>
            <person name="De Souza E.M."/>
            <person name="Pedrosa F.O."/>
            <person name="Steffens M.B."/>
            <person name="Faoro H."/>
            <person name="Tadra-Sfeir M.Z."/>
            <person name="Najafzadeh M.J."/>
            <person name="Felipe M.S."/>
            <person name="Teixeira M."/>
            <person name="Sun J."/>
            <person name="Xi L."/>
            <person name="Gomes R."/>
            <person name="De Azevedo C.M."/>
            <person name="Salgado C.G."/>
            <person name="Da Silva M.B."/>
            <person name="Nascimento M.F."/>
            <person name="Queiroz-Telles F."/>
            <person name="Attili D.S."/>
            <person name="Gorbushina A."/>
        </authorList>
    </citation>
    <scope>NUCLEOTIDE SEQUENCE [LARGE SCALE GENOMIC DNA]</scope>
    <source>
        <strain evidence="10 11">CBS 125763</strain>
    </source>
</reference>
<evidence type="ECO:0000256" key="1">
    <source>
        <dbReference type="ARBA" id="ARBA00002738"/>
    </source>
</evidence>
<evidence type="ECO:0000256" key="5">
    <source>
        <dbReference type="ARBA" id="ARBA00015162"/>
    </source>
</evidence>
<dbReference type="PANTHER" id="PTHR41391">
    <property type="entry name" value="RESTRICTION OF TELOMERE CAPPING PROTEIN 4"/>
    <property type="match status" value="1"/>
</dbReference>
<feature type="region of interest" description="Disordered" evidence="8">
    <location>
        <begin position="51"/>
        <end position="156"/>
    </location>
</feature>
<dbReference type="SMART" id="SM01312">
    <property type="entry name" value="RTC4"/>
    <property type="match status" value="1"/>
</dbReference>
<evidence type="ECO:0000256" key="7">
    <source>
        <dbReference type="ARBA" id="ARBA00023242"/>
    </source>
</evidence>
<evidence type="ECO:0000256" key="6">
    <source>
        <dbReference type="ARBA" id="ARBA00022490"/>
    </source>
</evidence>
<organism evidence="10 11">
    <name type="scientific">Fonsecaea erecta</name>
    <dbReference type="NCBI Taxonomy" id="1367422"/>
    <lineage>
        <taxon>Eukaryota</taxon>
        <taxon>Fungi</taxon>
        <taxon>Dikarya</taxon>
        <taxon>Ascomycota</taxon>
        <taxon>Pezizomycotina</taxon>
        <taxon>Eurotiomycetes</taxon>
        <taxon>Chaetothyriomycetidae</taxon>
        <taxon>Chaetothyriales</taxon>
        <taxon>Herpotrichiellaceae</taxon>
        <taxon>Fonsecaea</taxon>
    </lineage>
</organism>
<dbReference type="Pfam" id="PF14474">
    <property type="entry name" value="RTC4"/>
    <property type="match status" value="1"/>
</dbReference>
<keyword evidence="6" id="KW-0963">Cytoplasm</keyword>
<dbReference type="GO" id="GO:0005737">
    <property type="term" value="C:cytoplasm"/>
    <property type="evidence" value="ECO:0007669"/>
    <property type="project" value="UniProtKB-SubCell"/>
</dbReference>
<dbReference type="GO" id="GO:0005634">
    <property type="term" value="C:nucleus"/>
    <property type="evidence" value="ECO:0007669"/>
    <property type="project" value="UniProtKB-SubCell"/>
</dbReference>
<comment type="caution">
    <text evidence="10">The sequence shown here is derived from an EMBL/GenBank/DDBJ whole genome shotgun (WGS) entry which is preliminary data.</text>
</comment>
<comment type="function">
    <text evidence="1">May be involved in a process influencing telomere capping.</text>
</comment>
<comment type="subcellular location">
    <subcellularLocation>
        <location evidence="3">Cytoplasm</location>
    </subcellularLocation>
    <subcellularLocation>
        <location evidence="2">Nucleus</location>
    </subcellularLocation>
</comment>
<evidence type="ECO:0000256" key="3">
    <source>
        <dbReference type="ARBA" id="ARBA00004496"/>
    </source>
</evidence>
<keyword evidence="11" id="KW-1185">Reference proteome</keyword>
<feature type="domain" description="Restriction of telomere capping protein 4 C-terminal" evidence="9">
    <location>
        <begin position="373"/>
        <end position="498"/>
    </location>
</feature>
<evidence type="ECO:0000256" key="2">
    <source>
        <dbReference type="ARBA" id="ARBA00004123"/>
    </source>
</evidence>
<evidence type="ECO:0000256" key="4">
    <source>
        <dbReference type="ARBA" id="ARBA00009461"/>
    </source>
</evidence>
<proteinExistence type="inferred from homology"/>
<dbReference type="InterPro" id="IPR039024">
    <property type="entry name" value="RTC4"/>
</dbReference>
<dbReference type="PANTHER" id="PTHR41391:SF1">
    <property type="entry name" value="RESTRICTION OF TELOMERE CAPPING PROTEIN 4"/>
    <property type="match status" value="1"/>
</dbReference>
<dbReference type="GeneID" id="30006843"/>
<evidence type="ECO:0000313" key="10">
    <source>
        <dbReference type="EMBL" id="OAP63446.1"/>
    </source>
</evidence>
<name>A0A178ZVJ3_9EURO</name>
<accession>A0A178ZVJ3</accession>
<dbReference type="EMBL" id="LVYI01000002">
    <property type="protein sequence ID" value="OAP63446.1"/>
    <property type="molecule type" value="Genomic_DNA"/>
</dbReference>
<gene>
    <name evidence="10" type="ORF">AYL99_02673</name>
</gene>
<dbReference type="OrthoDB" id="128308at2759"/>
<feature type="compositionally biased region" description="Polar residues" evidence="8">
    <location>
        <begin position="232"/>
        <end position="242"/>
    </location>
</feature>
<dbReference type="AlphaFoldDB" id="A0A178ZVJ3"/>
<keyword evidence="7" id="KW-0539">Nucleus</keyword>
<feature type="compositionally biased region" description="Basic residues" evidence="8">
    <location>
        <begin position="94"/>
        <end position="103"/>
    </location>
</feature>
<feature type="region of interest" description="Disordered" evidence="8">
    <location>
        <begin position="195"/>
        <end position="245"/>
    </location>
</feature>
<dbReference type="InterPro" id="IPR028094">
    <property type="entry name" value="RTC4_C"/>
</dbReference>
<sequence>MRTRSGDADGMIRSNASFSRTYLTREHYSGPTLLRCIRAEEVDKQILNPVMQTDMREDENLIYAPPDSSSSDEDEDDYLAHETSLNSPEQPRVKAPKSGKRAAHIAASTSSKRRKIEIEQAPDSPKTVDDSPRIDPVPGWISSGPQKRKPSKNYANRKLLQRLEIVASTTTAHAEGNGIVSPQEETSQTQTTFIEAAEVPTPGTVNGSTKPGQRTTLPSPPSERSDPERAGNQISDLPNFSLSGGIDKPTSVDAFIPRRKGRSRSASASSVSSLSSVDEVFLVLHENEFSAEHGSRSAGVRCPVCQQTIYDSVSVFIPENLRTMPFKQQQKFCTDHRLKEARKQWEERGYPKLDWAELETFRIPKKTPQLKRVLSRTRPSYYRDQFDAMIKEARGNRKAIRSYLNEGLSDIAKPGYYGPKGTRIMVHAITELLSKNLIQVSQTDPSMQATGVGAYVSAVLVPELTMLLVMEDMKLRTGKDGRRVLDESSDIGILLNPDDDRVKRVRRRR</sequence>
<evidence type="ECO:0000313" key="11">
    <source>
        <dbReference type="Proteomes" id="UP000078343"/>
    </source>
</evidence>
<protein>
    <recommendedName>
        <fullName evidence="5">Restriction of telomere capping protein 4</fullName>
    </recommendedName>
</protein>
<dbReference type="Proteomes" id="UP000078343">
    <property type="component" value="Unassembled WGS sequence"/>
</dbReference>
<evidence type="ECO:0000256" key="8">
    <source>
        <dbReference type="SAM" id="MobiDB-lite"/>
    </source>
</evidence>
<evidence type="ECO:0000259" key="9">
    <source>
        <dbReference type="SMART" id="SM01312"/>
    </source>
</evidence>
<comment type="similarity">
    <text evidence="4">Belongs to the RTC4 family.</text>
</comment>
<dbReference type="RefSeq" id="XP_018696813.1">
    <property type="nucleotide sequence ID" value="XM_018834189.1"/>
</dbReference>